<dbReference type="SMART" id="SM00331">
    <property type="entry name" value="PP2C_SIG"/>
    <property type="match status" value="1"/>
</dbReference>
<evidence type="ECO:0000259" key="2">
    <source>
        <dbReference type="PROSITE" id="PS50937"/>
    </source>
</evidence>
<dbReference type="Gene3D" id="1.10.1660.10">
    <property type="match status" value="1"/>
</dbReference>
<dbReference type="InterPro" id="IPR001932">
    <property type="entry name" value="PPM-type_phosphatase-like_dom"/>
</dbReference>
<dbReference type="InterPro" id="IPR047057">
    <property type="entry name" value="MerR_fam"/>
</dbReference>
<dbReference type="PROSITE" id="PS50937">
    <property type="entry name" value="HTH_MERR_2"/>
    <property type="match status" value="1"/>
</dbReference>
<dbReference type="InterPro" id="IPR000551">
    <property type="entry name" value="MerR-type_HTH_dom"/>
</dbReference>
<dbReference type="SMART" id="SM00422">
    <property type="entry name" value="HTH_MERR"/>
    <property type="match status" value="1"/>
</dbReference>
<evidence type="ECO:0000313" key="5">
    <source>
        <dbReference type="Proteomes" id="UP000320239"/>
    </source>
</evidence>
<dbReference type="CDD" id="cd01107">
    <property type="entry name" value="HTH_BmrR"/>
    <property type="match status" value="1"/>
</dbReference>
<feature type="domain" description="HTH merR-type" evidence="2">
    <location>
        <begin position="1"/>
        <end position="71"/>
    </location>
</feature>
<dbReference type="CDD" id="cd00143">
    <property type="entry name" value="PP2Cc"/>
    <property type="match status" value="1"/>
</dbReference>
<comment type="caution">
    <text evidence="4">The sequence shown here is derived from an EMBL/GenBank/DDBJ whole genome shotgun (WGS) entry which is preliminary data.</text>
</comment>
<dbReference type="SMART" id="SM00332">
    <property type="entry name" value="PP2Cc"/>
    <property type="match status" value="1"/>
</dbReference>
<dbReference type="Pfam" id="PF13672">
    <property type="entry name" value="PP2C_2"/>
    <property type="match status" value="1"/>
</dbReference>
<dbReference type="RefSeq" id="WP_122976533.1">
    <property type="nucleotide sequence ID" value="NZ_BOMX01000068.1"/>
</dbReference>
<dbReference type="PROSITE" id="PS51746">
    <property type="entry name" value="PPM_2"/>
    <property type="match status" value="1"/>
</dbReference>
<proteinExistence type="predicted"/>
<dbReference type="AlphaFoldDB" id="A0A561VGM4"/>
<dbReference type="PANTHER" id="PTHR30204">
    <property type="entry name" value="REDOX-CYCLING DRUG-SENSING TRANSCRIPTIONAL ACTIVATOR SOXR"/>
    <property type="match status" value="1"/>
</dbReference>
<organism evidence="4 5">
    <name type="scientific">Actinoplanes teichomyceticus</name>
    <dbReference type="NCBI Taxonomy" id="1867"/>
    <lineage>
        <taxon>Bacteria</taxon>
        <taxon>Bacillati</taxon>
        <taxon>Actinomycetota</taxon>
        <taxon>Actinomycetes</taxon>
        <taxon>Micromonosporales</taxon>
        <taxon>Micromonosporaceae</taxon>
        <taxon>Actinoplanes</taxon>
    </lineage>
</organism>
<keyword evidence="1" id="KW-0238">DNA-binding</keyword>
<gene>
    <name evidence="4" type="ORF">FHX34_107244</name>
</gene>
<dbReference type="Pfam" id="PF13411">
    <property type="entry name" value="MerR_1"/>
    <property type="match status" value="1"/>
</dbReference>
<protein>
    <submittedName>
        <fullName evidence="4">Protein phosphatase</fullName>
    </submittedName>
</protein>
<dbReference type="SUPFAM" id="SSF46955">
    <property type="entry name" value="Putative DNA-binding domain"/>
    <property type="match status" value="1"/>
</dbReference>
<evidence type="ECO:0000313" key="4">
    <source>
        <dbReference type="EMBL" id="TWG10748.1"/>
    </source>
</evidence>
<dbReference type="InterPro" id="IPR009061">
    <property type="entry name" value="DNA-bd_dom_put_sf"/>
</dbReference>
<evidence type="ECO:0000256" key="1">
    <source>
        <dbReference type="ARBA" id="ARBA00023125"/>
    </source>
</evidence>
<dbReference type="GO" id="GO:0003700">
    <property type="term" value="F:DNA-binding transcription factor activity"/>
    <property type="evidence" value="ECO:0007669"/>
    <property type="project" value="InterPro"/>
</dbReference>
<evidence type="ECO:0000259" key="3">
    <source>
        <dbReference type="PROSITE" id="PS51746"/>
    </source>
</evidence>
<dbReference type="OrthoDB" id="9801841at2"/>
<dbReference type="GO" id="GO:0003677">
    <property type="term" value="F:DNA binding"/>
    <property type="evidence" value="ECO:0007669"/>
    <property type="project" value="UniProtKB-KW"/>
</dbReference>
<dbReference type="EMBL" id="VIWY01000007">
    <property type="protein sequence ID" value="TWG10748.1"/>
    <property type="molecule type" value="Genomic_DNA"/>
</dbReference>
<dbReference type="SUPFAM" id="SSF81606">
    <property type="entry name" value="PP2C-like"/>
    <property type="match status" value="1"/>
</dbReference>
<dbReference type="Proteomes" id="UP000320239">
    <property type="component" value="Unassembled WGS sequence"/>
</dbReference>
<dbReference type="InterPro" id="IPR036457">
    <property type="entry name" value="PPM-type-like_dom_sf"/>
</dbReference>
<dbReference type="PANTHER" id="PTHR30204:SF97">
    <property type="entry name" value="MERR FAMILY REGULATORY PROTEIN"/>
    <property type="match status" value="1"/>
</dbReference>
<reference evidence="4 5" key="1">
    <citation type="submission" date="2019-06" db="EMBL/GenBank/DDBJ databases">
        <title>Sequencing the genomes of 1000 actinobacteria strains.</title>
        <authorList>
            <person name="Klenk H.-P."/>
        </authorList>
    </citation>
    <scope>NUCLEOTIDE SEQUENCE [LARGE SCALE GENOMIC DNA]</scope>
    <source>
        <strain evidence="4 5">DSM 43866</strain>
    </source>
</reference>
<name>A0A561VGM4_ACTTI</name>
<keyword evidence="5" id="KW-1185">Reference proteome</keyword>
<dbReference type="Gene3D" id="3.60.40.10">
    <property type="entry name" value="PPM-type phosphatase domain"/>
    <property type="match status" value="1"/>
</dbReference>
<accession>A0A561VGM4</accession>
<sequence>MLSIGAFARATRLSTKALRLYDKFGLLRPAVVDETSGYRFYAEEQLEQARLIASLRRLGMPLAEIRRVCALPPEAAAEAVARHWAQVEAETAARARLAGLLVEHLAGRGRATVRLGLRCAASARPGPVRDTNDDYAYAGSRLLAVADGMRGPGSDRIGAAAVAALKPLETLETLTVAADDLLGVLADALREAERAIAEISEDAVTTLTALLWSGSRLALAHIGDTRAYLLRDGRLGQITHDHTYVQQLIDEGRLTAAEAAVHPQRSLLVQALTPGGGAWPDLSVHDARAGDRYLLCTDGLSTVVPAAELRGVLAGPGEPGQIVGELMRRAYAYGAPDNVAVVVADVVRLDEPEAA</sequence>
<feature type="domain" description="PPM-type phosphatase" evidence="3">
    <location>
        <begin position="117"/>
        <end position="346"/>
    </location>
</feature>
<dbReference type="PROSITE" id="PS00552">
    <property type="entry name" value="HTH_MERR_1"/>
    <property type="match status" value="1"/>
</dbReference>